<dbReference type="EC" id="2.4.1.21" evidence="8"/>
<proteinExistence type="inferred from homology"/>
<keyword evidence="12" id="KW-1185">Reference proteome</keyword>
<dbReference type="SUPFAM" id="SSF53756">
    <property type="entry name" value="UDP-Glycosyltransferase/glycogen phosphorylase"/>
    <property type="match status" value="1"/>
</dbReference>
<evidence type="ECO:0000256" key="3">
    <source>
        <dbReference type="ARBA" id="ARBA00004964"/>
    </source>
</evidence>
<dbReference type="RefSeq" id="WP_326504320.1">
    <property type="nucleotide sequence ID" value="NZ_JAWIIV010000001.1"/>
</dbReference>
<organism evidence="11 12">
    <name type="scientific">Noviherbaspirillum album</name>
    <dbReference type="NCBI Taxonomy" id="3080276"/>
    <lineage>
        <taxon>Bacteria</taxon>
        <taxon>Pseudomonadati</taxon>
        <taxon>Pseudomonadota</taxon>
        <taxon>Betaproteobacteria</taxon>
        <taxon>Burkholderiales</taxon>
        <taxon>Oxalobacteraceae</taxon>
        <taxon>Noviherbaspirillum</taxon>
    </lineage>
</organism>
<comment type="catalytic activity">
    <reaction evidence="1 8">
        <text>[(1-&gt;4)-alpha-D-glucosyl](n) + ADP-alpha-D-glucose = [(1-&gt;4)-alpha-D-glucosyl](n+1) + ADP + H(+)</text>
        <dbReference type="Rhea" id="RHEA:18189"/>
        <dbReference type="Rhea" id="RHEA-COMP:9584"/>
        <dbReference type="Rhea" id="RHEA-COMP:9587"/>
        <dbReference type="ChEBI" id="CHEBI:15378"/>
        <dbReference type="ChEBI" id="CHEBI:15444"/>
        <dbReference type="ChEBI" id="CHEBI:57498"/>
        <dbReference type="ChEBI" id="CHEBI:456216"/>
        <dbReference type="EC" id="2.4.1.21"/>
    </reaction>
</comment>
<dbReference type="Pfam" id="PF00534">
    <property type="entry name" value="Glycos_transf_1"/>
    <property type="match status" value="1"/>
</dbReference>
<dbReference type="HAMAP" id="MF_00484">
    <property type="entry name" value="Glycogen_synth"/>
    <property type="match status" value="1"/>
</dbReference>
<dbReference type="PANTHER" id="PTHR45825">
    <property type="entry name" value="GRANULE-BOUND STARCH SYNTHASE 1, CHLOROPLASTIC/AMYLOPLASTIC"/>
    <property type="match status" value="1"/>
</dbReference>
<dbReference type="NCBIfam" id="NF001899">
    <property type="entry name" value="PRK00654.1-2"/>
    <property type="match status" value="1"/>
</dbReference>
<dbReference type="GO" id="GO:0009011">
    <property type="term" value="F:alpha-1,4-glucan glucosyltransferase (ADP-glucose donor) activity"/>
    <property type="evidence" value="ECO:0007669"/>
    <property type="project" value="UniProtKB-EC"/>
</dbReference>
<dbReference type="NCBIfam" id="TIGR02095">
    <property type="entry name" value="glgA"/>
    <property type="match status" value="1"/>
</dbReference>
<protein>
    <recommendedName>
        <fullName evidence="8">Glycogen synthase</fullName>
        <ecNumber evidence="8">2.4.1.21</ecNumber>
    </recommendedName>
    <alternativeName>
        <fullName evidence="8">Starch [bacterial glycogen] synthase</fullName>
    </alternativeName>
</protein>
<evidence type="ECO:0000256" key="1">
    <source>
        <dbReference type="ARBA" id="ARBA00001478"/>
    </source>
</evidence>
<accession>A0ABU6J1R3</accession>
<comment type="caution">
    <text evidence="11">The sequence shown here is derived from an EMBL/GenBank/DDBJ whole genome shotgun (WGS) entry which is preliminary data.</text>
</comment>
<evidence type="ECO:0000313" key="11">
    <source>
        <dbReference type="EMBL" id="MEC4717563.1"/>
    </source>
</evidence>
<dbReference type="InterPro" id="IPR001296">
    <property type="entry name" value="Glyco_trans_1"/>
</dbReference>
<evidence type="ECO:0000256" key="2">
    <source>
        <dbReference type="ARBA" id="ARBA00002764"/>
    </source>
</evidence>
<keyword evidence="7 8" id="KW-0320">Glycogen biosynthesis</keyword>
<comment type="pathway">
    <text evidence="3 8">Glycan biosynthesis; glycogen biosynthesis.</text>
</comment>
<dbReference type="InterPro" id="IPR013534">
    <property type="entry name" value="Starch_synth_cat_dom"/>
</dbReference>
<evidence type="ECO:0000259" key="9">
    <source>
        <dbReference type="Pfam" id="PF00534"/>
    </source>
</evidence>
<evidence type="ECO:0000256" key="8">
    <source>
        <dbReference type="HAMAP-Rule" id="MF_00484"/>
    </source>
</evidence>
<dbReference type="InterPro" id="IPR011835">
    <property type="entry name" value="GS/SS"/>
</dbReference>
<feature type="domain" description="Glycosyl transferase family 1" evidence="9">
    <location>
        <begin position="297"/>
        <end position="453"/>
    </location>
</feature>
<dbReference type="CDD" id="cd03791">
    <property type="entry name" value="GT5_Glycogen_synthase_DULL1-like"/>
    <property type="match status" value="1"/>
</dbReference>
<gene>
    <name evidence="8 11" type="primary">glgA</name>
    <name evidence="11" type="ORF">RY831_00205</name>
</gene>
<dbReference type="Proteomes" id="UP001352263">
    <property type="component" value="Unassembled WGS sequence"/>
</dbReference>
<evidence type="ECO:0000256" key="7">
    <source>
        <dbReference type="ARBA" id="ARBA00023056"/>
    </source>
</evidence>
<evidence type="ECO:0000259" key="10">
    <source>
        <dbReference type="Pfam" id="PF08323"/>
    </source>
</evidence>
<feature type="domain" description="Starch synthase catalytic" evidence="10">
    <location>
        <begin position="4"/>
        <end position="239"/>
    </location>
</feature>
<sequence>MTARVLLVTSEAVPLVKTGGLADVITALAQALRQQGIDAAVMMPGYPAAIERACNLKPAGTLQQLPGGPGIVLHGTMPGSDVPVVLLKTERFDRRTANPYVDEDGREYDDNALCFGSLAHAAVSICAGETDLPIPHVVHANDWHAGLIPALLRLKGVSGVGTLLTIHNLAFQGNFAMSAAAELCIPDAMLTPDQFEFWGKMSFLKAGILHADRISTVSRSYANEILTPRFGHGFDGLLNARKDVLVAIPNGVDTSAWDPARDPLTVRHFSLNDMRGKSGCKRELQQMFGLPIDPFAPVLAIGSRITHQKMADVAIDALPGVLERFPRAQVVVLGCGDHAYEQAFLDMVERFPGRVSVHIGYDERRAHALHAGADMLLHGTRFEPFGLTPLYSMRYGTIPIASRVGGMIDSIVDAGLEGAVPEDASGILFDGEEAQDMMAAISRAFELYARPNEWHLMQRNAMSADFAWSGPAEQYIGVYREIAPAEAQPLFDARSIAFDANVDADVPESEEAADTVAMPEYMTA</sequence>
<dbReference type="Gene3D" id="3.40.50.2000">
    <property type="entry name" value="Glycogen Phosphorylase B"/>
    <property type="match status" value="2"/>
</dbReference>
<keyword evidence="6 8" id="KW-0808">Transferase</keyword>
<reference evidence="11 12" key="1">
    <citation type="submission" date="2023-10" db="EMBL/GenBank/DDBJ databases">
        <title>Noviherbaspirillum sp. CPCC 100848 genome assembly.</title>
        <authorList>
            <person name="Li X.Y."/>
            <person name="Fang X.M."/>
        </authorList>
    </citation>
    <scope>NUCLEOTIDE SEQUENCE [LARGE SCALE GENOMIC DNA]</scope>
    <source>
        <strain evidence="11 12">CPCC 100848</strain>
    </source>
</reference>
<dbReference type="PANTHER" id="PTHR45825:SF11">
    <property type="entry name" value="ALPHA AMYLASE DOMAIN-CONTAINING PROTEIN"/>
    <property type="match status" value="1"/>
</dbReference>
<evidence type="ECO:0000256" key="5">
    <source>
        <dbReference type="ARBA" id="ARBA00022676"/>
    </source>
</evidence>
<dbReference type="EMBL" id="JAWIIV010000001">
    <property type="protein sequence ID" value="MEC4717563.1"/>
    <property type="molecule type" value="Genomic_DNA"/>
</dbReference>
<feature type="binding site" evidence="8">
    <location>
        <position position="17"/>
    </location>
    <ligand>
        <name>ADP-alpha-D-glucose</name>
        <dbReference type="ChEBI" id="CHEBI:57498"/>
    </ligand>
</feature>
<dbReference type="Pfam" id="PF08323">
    <property type="entry name" value="Glyco_transf_5"/>
    <property type="match status" value="1"/>
</dbReference>
<comment type="similarity">
    <text evidence="4 8">Belongs to the glycosyltransferase 1 family. Bacterial/plant glycogen synthase subfamily.</text>
</comment>
<name>A0ABU6J1R3_9BURK</name>
<comment type="function">
    <text evidence="2 8">Synthesizes alpha-1,4-glucan chains using ADP-glucose.</text>
</comment>
<evidence type="ECO:0000256" key="4">
    <source>
        <dbReference type="ARBA" id="ARBA00010281"/>
    </source>
</evidence>
<keyword evidence="5 8" id="KW-0328">Glycosyltransferase</keyword>
<evidence type="ECO:0000313" key="12">
    <source>
        <dbReference type="Proteomes" id="UP001352263"/>
    </source>
</evidence>
<evidence type="ECO:0000256" key="6">
    <source>
        <dbReference type="ARBA" id="ARBA00022679"/>
    </source>
</evidence>